<dbReference type="RefSeq" id="XP_004828977.1">
    <property type="nucleotide sequence ID" value="XM_004828920.1"/>
</dbReference>
<dbReference type="eggNOG" id="ENOG502QWVJ">
    <property type="taxonomic scope" value="Eukaryota"/>
</dbReference>
<organism evidence="2 3">
    <name type="scientific">Theileria equi strain WA</name>
    <dbReference type="NCBI Taxonomy" id="1537102"/>
    <lineage>
        <taxon>Eukaryota</taxon>
        <taxon>Sar</taxon>
        <taxon>Alveolata</taxon>
        <taxon>Apicomplexa</taxon>
        <taxon>Aconoidasida</taxon>
        <taxon>Piroplasmida</taxon>
        <taxon>Theileriidae</taxon>
        <taxon>Theileria</taxon>
    </lineage>
</organism>
<feature type="transmembrane region" description="Helical" evidence="1">
    <location>
        <begin position="65"/>
        <end position="89"/>
    </location>
</feature>
<keyword evidence="1" id="KW-0472">Membrane</keyword>
<protein>
    <recommendedName>
        <fullName evidence="4">TLC domain-containing protein</fullName>
    </recommendedName>
</protein>
<name>L0AWA6_THEEQ</name>
<evidence type="ECO:0008006" key="4">
    <source>
        <dbReference type="Google" id="ProtNLM"/>
    </source>
</evidence>
<gene>
    <name evidence="2" type="ORF">BEWA_021590</name>
</gene>
<feature type="transmembrane region" description="Helical" evidence="1">
    <location>
        <begin position="20"/>
        <end position="45"/>
    </location>
</feature>
<proteinExistence type="predicted"/>
<dbReference type="AlphaFoldDB" id="L0AWA6"/>
<keyword evidence="1" id="KW-1133">Transmembrane helix</keyword>
<dbReference type="GeneID" id="15803856"/>
<dbReference type="VEuPathDB" id="PiroplasmaDB:BEWA_021590"/>
<reference evidence="2 3" key="1">
    <citation type="journal article" date="2012" name="BMC Genomics">
        <title>Comparative genomic analysis and phylogenetic position of Theileria equi.</title>
        <authorList>
            <person name="Kappmeyer L.S."/>
            <person name="Thiagarajan M."/>
            <person name="Herndon D.R."/>
            <person name="Ramsay J.D."/>
            <person name="Caler E."/>
            <person name="Djikeng A."/>
            <person name="Gillespie J.J."/>
            <person name="Lau A.O."/>
            <person name="Roalson E.H."/>
            <person name="Silva J.C."/>
            <person name="Silva M.G."/>
            <person name="Suarez C.E."/>
            <person name="Ueti M.W."/>
            <person name="Nene V.M."/>
            <person name="Mealey R.H."/>
            <person name="Knowles D.P."/>
            <person name="Brayton K.A."/>
        </authorList>
    </citation>
    <scope>NUCLEOTIDE SEQUENCE [LARGE SCALE GENOMIC DNA]</scope>
    <source>
        <strain evidence="2 3">WA</strain>
    </source>
</reference>
<evidence type="ECO:0000313" key="2">
    <source>
        <dbReference type="EMBL" id="AFZ79311.1"/>
    </source>
</evidence>
<feature type="transmembrane region" description="Helical" evidence="1">
    <location>
        <begin position="96"/>
        <end position="117"/>
    </location>
</feature>
<evidence type="ECO:0000256" key="1">
    <source>
        <dbReference type="SAM" id="Phobius"/>
    </source>
</evidence>
<feature type="transmembrane region" description="Helical" evidence="1">
    <location>
        <begin position="137"/>
        <end position="159"/>
    </location>
</feature>
<dbReference type="KEGG" id="beq:BEWA_021590"/>
<dbReference type="EMBL" id="CP001669">
    <property type="protein sequence ID" value="AFZ79311.1"/>
    <property type="molecule type" value="Genomic_DNA"/>
</dbReference>
<evidence type="ECO:0000313" key="3">
    <source>
        <dbReference type="Proteomes" id="UP000031512"/>
    </source>
</evidence>
<keyword evidence="3" id="KW-1185">Reference proteome</keyword>
<sequence length="202" mass="22941">MSVLKDKFLSIHRSESKTTFWGKVSVLYSIIIFATFDHCILVIFWFLNSLSNILLDHRGYFGDLIFHAVISLFALASLIPGTIIFYCAIFCHFVKFWHLCHVAGKVVGNIVFAALKLAESMQFPLVARNGEIIARNFGILIFLFFLKILFHFVTLWYILVLERIRSVGGTGNELKSADEIENEKSLTPQSTRVIMLDGCSIV</sequence>
<keyword evidence="1" id="KW-0812">Transmembrane</keyword>
<dbReference type="OrthoDB" id="361311at2759"/>
<accession>L0AWA6</accession>
<dbReference type="Proteomes" id="UP000031512">
    <property type="component" value="Chromosome 1"/>
</dbReference>